<dbReference type="InterPro" id="IPR036038">
    <property type="entry name" value="Aminotransferase-like"/>
</dbReference>
<dbReference type="InterPro" id="IPR001544">
    <property type="entry name" value="Aminotrans_IV"/>
</dbReference>
<sequence length="333" mass="36964">MSLMDSLFDAYRQRQAALEASDNSYASGVAWIAGELSPLAEARIPILDQGFLHGDLCYDVPSVWDGKFFRLDDHITRFESSCAKMRFKLPLPRDELKAILFDMVAKSGMRDAYVELIVTRGLRGVRGSKPEEIVNNLYVILLPYVWLMEPDMQYRGGSAIVARTVRRTPPGAMDPTIKNLQWGDMVRGMHEAQDRGASYPLLTDGDSHLTEGAGYNIVLVKSGAIYTPNRGVLHGITRRTVMEVARARGIEVRVEAVPVEMAYSCDEMFLCSTAGGVMPITELDGRPIRDGQVGPVTKAIWDGYWALHEDDAYTTAVEYSQYALNVDSRGSKG</sequence>
<organism evidence="4 5">
    <name type="scientific">Trichoderma parareesei</name>
    <name type="common">Filamentous fungus</name>
    <dbReference type="NCBI Taxonomy" id="858221"/>
    <lineage>
        <taxon>Eukaryota</taxon>
        <taxon>Fungi</taxon>
        <taxon>Dikarya</taxon>
        <taxon>Ascomycota</taxon>
        <taxon>Pezizomycotina</taxon>
        <taxon>Sordariomycetes</taxon>
        <taxon>Hypocreomycetidae</taxon>
        <taxon>Hypocreales</taxon>
        <taxon>Hypocreaceae</taxon>
        <taxon>Trichoderma</taxon>
    </lineage>
</organism>
<dbReference type="OrthoDB" id="25921at2759"/>
<protein>
    <submittedName>
        <fullName evidence="4">D-Alanine aminotransferase</fullName>
    </submittedName>
</protein>
<dbReference type="FunFam" id="3.20.10.10:FF:000002">
    <property type="entry name" value="D-alanine aminotransferase"/>
    <property type="match status" value="1"/>
</dbReference>
<dbReference type="GO" id="GO:0008483">
    <property type="term" value="F:transaminase activity"/>
    <property type="evidence" value="ECO:0007669"/>
    <property type="project" value="UniProtKB-KW"/>
</dbReference>
<evidence type="ECO:0000313" key="4">
    <source>
        <dbReference type="EMBL" id="OTA01460.1"/>
    </source>
</evidence>
<evidence type="ECO:0000313" key="5">
    <source>
        <dbReference type="Proteomes" id="UP000219286"/>
    </source>
</evidence>
<keyword evidence="4" id="KW-0032">Aminotransferase</keyword>
<dbReference type="PANTHER" id="PTHR42743">
    <property type="entry name" value="AMINO-ACID AMINOTRANSFERASE"/>
    <property type="match status" value="1"/>
</dbReference>
<evidence type="ECO:0000256" key="1">
    <source>
        <dbReference type="ARBA" id="ARBA00001933"/>
    </source>
</evidence>
<evidence type="ECO:0000256" key="3">
    <source>
        <dbReference type="ARBA" id="ARBA00022898"/>
    </source>
</evidence>
<gene>
    <name evidence="4" type="ORF">A9Z42_0018020</name>
</gene>
<dbReference type="InterPro" id="IPR050571">
    <property type="entry name" value="Class-IV_PLP-Dep_Aminotrnsfr"/>
</dbReference>
<dbReference type="Gene3D" id="3.20.10.10">
    <property type="entry name" value="D-amino Acid Aminotransferase, subunit A, domain 2"/>
    <property type="match status" value="1"/>
</dbReference>
<dbReference type="SUPFAM" id="SSF56752">
    <property type="entry name" value="D-aminoacid aminotransferase-like PLP-dependent enzymes"/>
    <property type="match status" value="1"/>
</dbReference>
<dbReference type="GO" id="GO:0046394">
    <property type="term" value="P:carboxylic acid biosynthetic process"/>
    <property type="evidence" value="ECO:0007669"/>
    <property type="project" value="UniProtKB-ARBA"/>
</dbReference>
<name>A0A2H2ZDG2_TRIPA</name>
<dbReference type="PANTHER" id="PTHR42743:SF11">
    <property type="entry name" value="AMINODEOXYCHORISMATE LYASE"/>
    <property type="match status" value="1"/>
</dbReference>
<dbReference type="Proteomes" id="UP000219286">
    <property type="component" value="Unassembled WGS sequence"/>
</dbReference>
<comment type="caution">
    <text evidence="4">The sequence shown here is derived from an EMBL/GenBank/DDBJ whole genome shotgun (WGS) entry which is preliminary data.</text>
</comment>
<keyword evidence="4" id="KW-0808">Transferase</keyword>
<dbReference type="AlphaFoldDB" id="A0A2H2ZDG2"/>
<evidence type="ECO:0000256" key="2">
    <source>
        <dbReference type="ARBA" id="ARBA00009320"/>
    </source>
</evidence>
<dbReference type="Gene3D" id="3.30.470.10">
    <property type="match status" value="1"/>
</dbReference>
<keyword evidence="5" id="KW-1185">Reference proteome</keyword>
<keyword evidence="3" id="KW-0663">Pyridoxal phosphate</keyword>
<proteinExistence type="inferred from homology"/>
<comment type="similarity">
    <text evidence="2">Belongs to the class-IV pyridoxal-phosphate-dependent aminotransferase family.</text>
</comment>
<dbReference type="GO" id="GO:0008652">
    <property type="term" value="P:amino acid biosynthetic process"/>
    <property type="evidence" value="ECO:0007669"/>
    <property type="project" value="UniProtKB-ARBA"/>
</dbReference>
<dbReference type="InterPro" id="IPR043132">
    <property type="entry name" value="BCAT-like_C"/>
</dbReference>
<dbReference type="EMBL" id="LFMI01000206">
    <property type="protein sequence ID" value="OTA01460.1"/>
    <property type="molecule type" value="Genomic_DNA"/>
</dbReference>
<reference evidence="4 5" key="1">
    <citation type="journal article" date="2015" name="Genome Announc.">
        <title>Genome sequence and annotation of Trichoderma parareesei, the ancestor of the cellulase producer Trichoderma reesei.</title>
        <authorList>
            <person name="Yang D."/>
            <person name="Pomraning K."/>
            <person name="Kopchinskiy A."/>
            <person name="Karimi Aghcheh R."/>
            <person name="Atanasova L."/>
            <person name="Chenthamara K."/>
            <person name="Baker S.E."/>
            <person name="Zhang R."/>
            <person name="Shen Q."/>
            <person name="Freitag M."/>
            <person name="Kubicek C.P."/>
            <person name="Druzhinina I.S."/>
        </authorList>
    </citation>
    <scope>NUCLEOTIDE SEQUENCE [LARGE SCALE GENOMIC DNA]</scope>
    <source>
        <strain evidence="4 5">CBS 125925</strain>
    </source>
</reference>
<dbReference type="InterPro" id="IPR043131">
    <property type="entry name" value="BCAT-like_N"/>
</dbReference>
<accession>A0A2H2ZDG2</accession>
<comment type="cofactor">
    <cofactor evidence="1">
        <name>pyridoxal 5'-phosphate</name>
        <dbReference type="ChEBI" id="CHEBI:597326"/>
    </cofactor>
</comment>
<dbReference type="Pfam" id="PF01063">
    <property type="entry name" value="Aminotran_4"/>
    <property type="match status" value="1"/>
</dbReference>